<gene>
    <name evidence="1" type="ordered locus">MICA_1590</name>
</gene>
<keyword evidence="2" id="KW-1185">Reference proteome</keyword>
<dbReference type="EMBL" id="CP002382">
    <property type="protein sequence ID" value="AEP09905.1"/>
    <property type="molecule type" value="Genomic_DNA"/>
</dbReference>
<dbReference type="Proteomes" id="UP000009286">
    <property type="component" value="Chromosome"/>
</dbReference>
<dbReference type="KEGG" id="mai:MICA_1590"/>
<proteinExistence type="predicted"/>
<reference evidence="1 2" key="1">
    <citation type="journal article" date="2011" name="BMC Genomics">
        <title>Genomic insights into an obligate epibiotic bacterial predator: Micavibrio aeruginosavorus ARL-13.</title>
        <authorList>
            <person name="Wang Z."/>
            <person name="Kadouri D."/>
            <person name="Wu M."/>
        </authorList>
    </citation>
    <scope>NUCLEOTIDE SEQUENCE [LARGE SCALE GENOMIC DNA]</scope>
    <source>
        <strain evidence="1 2">ARL-13</strain>
    </source>
</reference>
<dbReference type="HOGENOM" id="CLU_3312672_0_0_5"/>
<evidence type="ECO:0000313" key="2">
    <source>
        <dbReference type="Proteomes" id="UP000009286"/>
    </source>
</evidence>
<dbReference type="AlphaFoldDB" id="G2KPT6"/>
<organism evidence="1 2">
    <name type="scientific">Micavibrio aeruginosavorus (strain ARL-13)</name>
    <dbReference type="NCBI Taxonomy" id="856793"/>
    <lineage>
        <taxon>Bacteria</taxon>
        <taxon>Pseudomonadati</taxon>
        <taxon>Bdellovibrionota</taxon>
        <taxon>Bdellovibrionia</taxon>
        <taxon>Bdellovibrionales</taxon>
        <taxon>Pseudobdellovibrionaceae</taxon>
        <taxon>Micavibrio</taxon>
    </lineage>
</organism>
<accession>G2KPT6</accession>
<protein>
    <submittedName>
        <fullName evidence="1">Uncharacterized protein</fullName>
    </submittedName>
</protein>
<name>G2KPT6_MICAA</name>
<evidence type="ECO:0000313" key="1">
    <source>
        <dbReference type="EMBL" id="AEP09905.1"/>
    </source>
</evidence>
<sequence>MFVIPAKAGIHTIRPMDSRFRGNDKGAFGSFRRDNSLCV</sequence>